<accession>A0A9D2G7D8</accession>
<protein>
    <submittedName>
        <fullName evidence="2">Uncharacterized protein</fullName>
    </submittedName>
</protein>
<sequence length="130" mass="14915">MAKKMYDILLAEITRKLSEIRYDLIGVDQKKQPLKDENGNPTNKSENYSDYEIEVPRGYGAMSRRQASVKIIEDSSTILDEEKLDEGIYQITFSGLTVSYLDPQRHAVYLRATGYEIIDCETGKVVSRRE</sequence>
<dbReference type="EMBL" id="DXAY01000042">
    <property type="protein sequence ID" value="HIZ73983.1"/>
    <property type="molecule type" value="Genomic_DNA"/>
</dbReference>
<feature type="compositionally biased region" description="Polar residues" evidence="1">
    <location>
        <begin position="39"/>
        <end position="48"/>
    </location>
</feature>
<comment type="caution">
    <text evidence="2">The sequence shown here is derived from an EMBL/GenBank/DDBJ whole genome shotgun (WGS) entry which is preliminary data.</text>
</comment>
<reference evidence="2" key="1">
    <citation type="journal article" date="2021" name="PeerJ">
        <title>Extensive microbial diversity within the chicken gut microbiome revealed by metagenomics and culture.</title>
        <authorList>
            <person name="Gilroy R."/>
            <person name="Ravi A."/>
            <person name="Getino M."/>
            <person name="Pursley I."/>
            <person name="Horton D.L."/>
            <person name="Alikhan N.F."/>
            <person name="Baker D."/>
            <person name="Gharbi K."/>
            <person name="Hall N."/>
            <person name="Watson M."/>
            <person name="Adriaenssens E.M."/>
            <person name="Foster-Nyarko E."/>
            <person name="Jarju S."/>
            <person name="Secka A."/>
            <person name="Antonio M."/>
            <person name="Oren A."/>
            <person name="Chaudhuri R.R."/>
            <person name="La Ragione R."/>
            <person name="Hildebrand F."/>
            <person name="Pallen M.J."/>
        </authorList>
    </citation>
    <scope>NUCLEOTIDE SEQUENCE</scope>
    <source>
        <strain evidence="2">CHK196-3914</strain>
    </source>
</reference>
<reference evidence="2" key="2">
    <citation type="submission" date="2021-04" db="EMBL/GenBank/DDBJ databases">
        <authorList>
            <person name="Gilroy R."/>
        </authorList>
    </citation>
    <scope>NUCLEOTIDE SEQUENCE</scope>
    <source>
        <strain evidence="2">CHK196-3914</strain>
    </source>
</reference>
<gene>
    <name evidence="2" type="ORF">H9723_01880</name>
</gene>
<organism evidence="2 3">
    <name type="scientific">Candidatus Mediterraneibacter stercoravium</name>
    <dbReference type="NCBI Taxonomy" id="2838685"/>
    <lineage>
        <taxon>Bacteria</taxon>
        <taxon>Bacillati</taxon>
        <taxon>Bacillota</taxon>
        <taxon>Clostridia</taxon>
        <taxon>Lachnospirales</taxon>
        <taxon>Lachnospiraceae</taxon>
        <taxon>Mediterraneibacter</taxon>
    </lineage>
</organism>
<evidence type="ECO:0000313" key="3">
    <source>
        <dbReference type="Proteomes" id="UP000824116"/>
    </source>
</evidence>
<proteinExistence type="predicted"/>
<feature type="region of interest" description="Disordered" evidence="1">
    <location>
        <begin position="31"/>
        <end position="50"/>
    </location>
</feature>
<evidence type="ECO:0000313" key="2">
    <source>
        <dbReference type="EMBL" id="HIZ73983.1"/>
    </source>
</evidence>
<name>A0A9D2G7D8_9FIRM</name>
<evidence type="ECO:0000256" key="1">
    <source>
        <dbReference type="SAM" id="MobiDB-lite"/>
    </source>
</evidence>
<dbReference type="AlphaFoldDB" id="A0A9D2G7D8"/>
<dbReference type="Proteomes" id="UP000824116">
    <property type="component" value="Unassembled WGS sequence"/>
</dbReference>